<accession>A0A9I9CNK4</accession>
<proteinExistence type="predicted"/>
<dbReference type="AlphaFoldDB" id="A0A9I9CNK4"/>
<dbReference type="EnsemblPlants" id="MELO3C006161.2.1">
    <property type="protein sequence ID" value="MELO3C006161.2.1"/>
    <property type="gene ID" value="MELO3C006161.2"/>
</dbReference>
<protein>
    <submittedName>
        <fullName evidence="2">Uncharacterized protein</fullName>
    </submittedName>
</protein>
<reference evidence="2" key="1">
    <citation type="submission" date="2023-03" db="UniProtKB">
        <authorList>
            <consortium name="EnsemblPlants"/>
        </authorList>
    </citation>
    <scope>IDENTIFICATION</scope>
</reference>
<name>A0A9I9CNK4_CUCME</name>
<feature type="compositionally biased region" description="Basic residues" evidence="1">
    <location>
        <begin position="1"/>
        <end position="11"/>
    </location>
</feature>
<feature type="region of interest" description="Disordered" evidence="1">
    <location>
        <begin position="1"/>
        <end position="46"/>
    </location>
</feature>
<sequence length="66" mass="7181">MAPRMRKTSKSTKAERKKITAKTIRKYPPVPRSSRSSPSIAETGAGSSFTAIVYEHENGENCILAG</sequence>
<organism evidence="2">
    <name type="scientific">Cucumis melo</name>
    <name type="common">Muskmelon</name>
    <dbReference type="NCBI Taxonomy" id="3656"/>
    <lineage>
        <taxon>Eukaryota</taxon>
        <taxon>Viridiplantae</taxon>
        <taxon>Streptophyta</taxon>
        <taxon>Embryophyta</taxon>
        <taxon>Tracheophyta</taxon>
        <taxon>Spermatophyta</taxon>
        <taxon>Magnoliopsida</taxon>
        <taxon>eudicotyledons</taxon>
        <taxon>Gunneridae</taxon>
        <taxon>Pentapetalae</taxon>
        <taxon>rosids</taxon>
        <taxon>fabids</taxon>
        <taxon>Cucurbitales</taxon>
        <taxon>Cucurbitaceae</taxon>
        <taxon>Benincaseae</taxon>
        <taxon>Cucumis</taxon>
    </lineage>
</organism>
<dbReference type="Gramene" id="MELO3C006161.2.1">
    <property type="protein sequence ID" value="MELO3C006161.2.1"/>
    <property type="gene ID" value="MELO3C006161.2"/>
</dbReference>
<evidence type="ECO:0000256" key="1">
    <source>
        <dbReference type="SAM" id="MobiDB-lite"/>
    </source>
</evidence>
<evidence type="ECO:0000313" key="2">
    <source>
        <dbReference type="EnsemblPlants" id="MELO3C006161.2.1"/>
    </source>
</evidence>